<dbReference type="Proteomes" id="UP001596380">
    <property type="component" value="Unassembled WGS sequence"/>
</dbReference>
<accession>A0ABW2CZ44</accession>
<protein>
    <submittedName>
        <fullName evidence="2">Uncharacterized protein</fullName>
    </submittedName>
</protein>
<evidence type="ECO:0000256" key="1">
    <source>
        <dbReference type="SAM" id="MobiDB-lite"/>
    </source>
</evidence>
<feature type="compositionally biased region" description="Low complexity" evidence="1">
    <location>
        <begin position="62"/>
        <end position="71"/>
    </location>
</feature>
<reference evidence="3" key="1">
    <citation type="journal article" date="2019" name="Int. J. Syst. Evol. Microbiol.">
        <title>The Global Catalogue of Microorganisms (GCM) 10K type strain sequencing project: providing services to taxonomists for standard genome sequencing and annotation.</title>
        <authorList>
            <consortium name="The Broad Institute Genomics Platform"/>
            <consortium name="The Broad Institute Genome Sequencing Center for Infectious Disease"/>
            <person name="Wu L."/>
            <person name="Ma J."/>
        </authorList>
    </citation>
    <scope>NUCLEOTIDE SEQUENCE [LARGE SCALE GENOMIC DNA]</scope>
    <source>
        <strain evidence="3">JCM 3369</strain>
    </source>
</reference>
<name>A0ABW2CZ44_9ACTN</name>
<proteinExistence type="predicted"/>
<feature type="region of interest" description="Disordered" evidence="1">
    <location>
        <begin position="1"/>
        <end position="31"/>
    </location>
</feature>
<organism evidence="2 3">
    <name type="scientific">Actinomadura yumaensis</name>
    <dbReference type="NCBI Taxonomy" id="111807"/>
    <lineage>
        <taxon>Bacteria</taxon>
        <taxon>Bacillati</taxon>
        <taxon>Actinomycetota</taxon>
        <taxon>Actinomycetes</taxon>
        <taxon>Streptosporangiales</taxon>
        <taxon>Thermomonosporaceae</taxon>
        <taxon>Actinomadura</taxon>
    </lineage>
</organism>
<feature type="region of interest" description="Disordered" evidence="1">
    <location>
        <begin position="60"/>
        <end position="89"/>
    </location>
</feature>
<sequence>MLSIGPSSNVNATHLRARQSTGGGTGFGGGATGFAATGVTISAAAAPARSLETEDPNALNQAQAAATSIPAAHRRAITAPPASPMNAPR</sequence>
<keyword evidence="3" id="KW-1185">Reference proteome</keyword>
<dbReference type="RefSeq" id="WP_241683057.1">
    <property type="nucleotide sequence ID" value="NZ_JBHSXS010000070.1"/>
</dbReference>
<feature type="compositionally biased region" description="Polar residues" evidence="1">
    <location>
        <begin position="1"/>
        <end position="12"/>
    </location>
</feature>
<gene>
    <name evidence="2" type="ORF">ACFQKB_45745</name>
</gene>
<feature type="compositionally biased region" description="Gly residues" evidence="1">
    <location>
        <begin position="21"/>
        <end position="31"/>
    </location>
</feature>
<comment type="caution">
    <text evidence="2">The sequence shown here is derived from an EMBL/GenBank/DDBJ whole genome shotgun (WGS) entry which is preliminary data.</text>
</comment>
<evidence type="ECO:0000313" key="3">
    <source>
        <dbReference type="Proteomes" id="UP001596380"/>
    </source>
</evidence>
<dbReference type="EMBL" id="JBHSXS010000070">
    <property type="protein sequence ID" value="MFC6887133.1"/>
    <property type="molecule type" value="Genomic_DNA"/>
</dbReference>
<evidence type="ECO:0000313" key="2">
    <source>
        <dbReference type="EMBL" id="MFC6887133.1"/>
    </source>
</evidence>